<accession>A0A0M6WVD2</accession>
<reference evidence="5" key="2">
    <citation type="submission" date="2015-05" db="EMBL/GenBank/DDBJ databases">
        <authorList>
            <person name="Wang D.B."/>
            <person name="Wang M."/>
        </authorList>
    </citation>
    <scope>NUCLEOTIDE SEQUENCE [LARGE SCALE GENOMIC DNA]</scope>
    <source>
        <strain evidence="5">M72</strain>
    </source>
</reference>
<dbReference type="STRING" id="301302.ERS852420_01251"/>
<dbReference type="EMBL" id="WNAL01000022">
    <property type="protein sequence ID" value="MTR82212.1"/>
    <property type="molecule type" value="Genomic_DNA"/>
</dbReference>
<dbReference type="NCBIfam" id="TIGR02481">
    <property type="entry name" value="hemeryth_dom"/>
    <property type="match status" value="2"/>
</dbReference>
<evidence type="ECO:0000256" key="2">
    <source>
        <dbReference type="ARBA" id="ARBA00022723"/>
    </source>
</evidence>
<dbReference type="RefSeq" id="WP_055068511.1">
    <property type="nucleotide sequence ID" value="NZ_CP173697.1"/>
</dbReference>
<evidence type="ECO:0000256" key="3">
    <source>
        <dbReference type="ARBA" id="ARBA00023004"/>
    </source>
</evidence>
<dbReference type="InterPro" id="IPR035938">
    <property type="entry name" value="Hemerythrin-like_sf"/>
</dbReference>
<keyword evidence="2" id="KW-0479">Metal-binding</keyword>
<reference evidence="6 8" key="3">
    <citation type="journal article" date="2019" name="Nat. Med.">
        <title>A library of human gut bacterial isolates paired with longitudinal multiomics data enables mechanistic microbiome research.</title>
        <authorList>
            <person name="Poyet M."/>
            <person name="Groussin M."/>
            <person name="Gibbons S.M."/>
            <person name="Avila-Pacheco J."/>
            <person name="Jiang X."/>
            <person name="Kearney S.M."/>
            <person name="Perrotta A.R."/>
            <person name="Berdy B."/>
            <person name="Zhao S."/>
            <person name="Lieberman T.D."/>
            <person name="Swanson P.K."/>
            <person name="Smith M."/>
            <person name="Roesemann S."/>
            <person name="Alexander J.E."/>
            <person name="Rich S.A."/>
            <person name="Livny J."/>
            <person name="Vlamakis H."/>
            <person name="Clish C."/>
            <person name="Bullock K."/>
            <person name="Deik A."/>
            <person name="Scott J."/>
            <person name="Pierce K.A."/>
            <person name="Xavier R.J."/>
            <person name="Alm E.J."/>
        </authorList>
    </citation>
    <scope>NUCLEOTIDE SEQUENCE [LARGE SCALE GENOMIC DNA]</scope>
    <source>
        <strain evidence="6 8">BIOML-A1</strain>
    </source>
</reference>
<evidence type="ECO:0000313" key="8">
    <source>
        <dbReference type="Proteomes" id="UP000446657"/>
    </source>
</evidence>
<evidence type="ECO:0000313" key="7">
    <source>
        <dbReference type="Proteomes" id="UP000049979"/>
    </source>
</evidence>
<dbReference type="NCBIfam" id="NF033749">
    <property type="entry name" value="bact_hemeryth"/>
    <property type="match status" value="1"/>
</dbReference>
<evidence type="ECO:0000313" key="6">
    <source>
        <dbReference type="EMBL" id="MTR82212.1"/>
    </source>
</evidence>
<feature type="domain" description="Hemerythrin-like" evidence="4">
    <location>
        <begin position="10"/>
        <end position="125"/>
    </location>
</feature>
<organism evidence="5 7">
    <name type="scientific">Roseburia faecis</name>
    <dbReference type="NCBI Taxonomy" id="301302"/>
    <lineage>
        <taxon>Bacteria</taxon>
        <taxon>Bacillati</taxon>
        <taxon>Bacillota</taxon>
        <taxon>Clostridia</taxon>
        <taxon>Lachnospirales</taxon>
        <taxon>Lachnospiraceae</taxon>
        <taxon>Roseburia</taxon>
    </lineage>
</organism>
<name>A0A0M6WVD2_9FIRM</name>
<dbReference type="Proteomes" id="UP000446657">
    <property type="component" value="Unassembled WGS sequence"/>
</dbReference>
<evidence type="ECO:0000259" key="4">
    <source>
        <dbReference type="Pfam" id="PF01814"/>
    </source>
</evidence>
<dbReference type="Pfam" id="PF01814">
    <property type="entry name" value="Hemerythrin"/>
    <property type="match status" value="2"/>
</dbReference>
<dbReference type="OrthoDB" id="9797092at2"/>
<dbReference type="EMBL" id="CVRR01000048">
    <property type="protein sequence ID" value="CRL41651.1"/>
    <property type="molecule type" value="Genomic_DNA"/>
</dbReference>
<sequence length="267" mass="31664">MYEFTQDCLTGIDQIDEEHRKLFSLINEAVELPKEARTPQTVKNILEHLSDYAVNHFAHEEAYMEAQNDPELPLQKKEHQAFADHVKLLEKQPLTGENASAMLDEILTYLVRWLYRHILSSDMMIGKMQKEDPFVFTAKYYTGIELVDREHRKLFEIIGEVNALIHNDLLHDKYDEIVRLLDELREYTKFHFEDEEAYMQKINSPMLEAQKRAHQAFVDKLMSIDLDKLEEIDDNQQEYLHELIEFLGGWLINHILKMDTQIEKTEQ</sequence>
<dbReference type="InterPro" id="IPR012312">
    <property type="entry name" value="Hemerythrin-like"/>
</dbReference>
<protein>
    <submittedName>
        <fullName evidence="5 6">Hemerythrin</fullName>
    </submittedName>
</protein>
<evidence type="ECO:0000256" key="1">
    <source>
        <dbReference type="ARBA" id="ARBA00010587"/>
    </source>
</evidence>
<dbReference type="PANTHER" id="PTHR37164:SF1">
    <property type="entry name" value="BACTERIOHEMERYTHRIN"/>
    <property type="match status" value="1"/>
</dbReference>
<proteinExistence type="inferred from homology"/>
<evidence type="ECO:0000313" key="5">
    <source>
        <dbReference type="EMBL" id="CRL41651.1"/>
    </source>
</evidence>
<gene>
    <name evidence="6" type="ORF">GMD30_11030</name>
    <name evidence="5" type="ORF">M72_13171</name>
</gene>
<reference evidence="7" key="1">
    <citation type="submission" date="2015-05" db="EMBL/GenBank/DDBJ databases">
        <authorList>
            <consortium name="Pathogen Informatics"/>
        </authorList>
    </citation>
    <scope>NUCLEOTIDE SEQUENCE [LARGE SCALE GENOMIC DNA]</scope>
    <source>
        <strain evidence="7">M72</strain>
    </source>
</reference>
<dbReference type="Proteomes" id="UP000049979">
    <property type="component" value="Unassembled WGS sequence"/>
</dbReference>
<dbReference type="InterPro" id="IPR050669">
    <property type="entry name" value="Hemerythrin"/>
</dbReference>
<comment type="similarity">
    <text evidence="1">Belongs to the hemerythrin family.</text>
</comment>
<dbReference type="Gene3D" id="1.20.120.50">
    <property type="entry name" value="Hemerythrin-like"/>
    <property type="match status" value="2"/>
</dbReference>
<dbReference type="GO" id="GO:0046872">
    <property type="term" value="F:metal ion binding"/>
    <property type="evidence" value="ECO:0007669"/>
    <property type="project" value="UniProtKB-KW"/>
</dbReference>
<dbReference type="PANTHER" id="PTHR37164">
    <property type="entry name" value="BACTERIOHEMERYTHRIN"/>
    <property type="match status" value="1"/>
</dbReference>
<dbReference type="AlphaFoldDB" id="A0A0M6WVD2"/>
<keyword evidence="3" id="KW-0408">Iron</keyword>
<dbReference type="InterPro" id="IPR012827">
    <property type="entry name" value="Hemerythrin_metal-bd"/>
</dbReference>
<dbReference type="SUPFAM" id="SSF47188">
    <property type="entry name" value="Hemerythrin-like"/>
    <property type="match status" value="2"/>
</dbReference>
<dbReference type="CDD" id="cd12107">
    <property type="entry name" value="Hemerythrin"/>
    <property type="match status" value="2"/>
</dbReference>
<keyword evidence="7" id="KW-1185">Reference proteome</keyword>
<feature type="domain" description="Hemerythrin-like" evidence="4">
    <location>
        <begin position="142"/>
        <end position="261"/>
    </location>
</feature>